<reference evidence="1 2" key="1">
    <citation type="submission" date="2024-09" db="EMBL/GenBank/DDBJ databases">
        <title>Laminarin stimulates single cell rates of sulfate reduction while oxygen inhibits transcriptomic activity in coastal marine sediment.</title>
        <authorList>
            <person name="Lindsay M."/>
            <person name="Orcutt B."/>
            <person name="Emerson D."/>
            <person name="Stepanauskas R."/>
            <person name="D'Angelo T."/>
        </authorList>
    </citation>
    <scope>NUCLEOTIDE SEQUENCE [LARGE SCALE GENOMIC DNA]</scope>
    <source>
        <strain evidence="1">SAG AM-311-K15</strain>
    </source>
</reference>
<evidence type="ECO:0000313" key="2">
    <source>
        <dbReference type="Proteomes" id="UP001594351"/>
    </source>
</evidence>
<dbReference type="InterPro" id="IPR009057">
    <property type="entry name" value="Homeodomain-like_sf"/>
</dbReference>
<comment type="caution">
    <text evidence="1">The sequence shown here is derived from an EMBL/GenBank/DDBJ whole genome shotgun (WGS) entry which is preliminary data.</text>
</comment>
<dbReference type="InterPro" id="IPR007367">
    <property type="entry name" value="DUF433"/>
</dbReference>
<dbReference type="EMBL" id="JBHPBY010000166">
    <property type="protein sequence ID" value="MFC1851227.1"/>
    <property type="molecule type" value="Genomic_DNA"/>
</dbReference>
<proteinExistence type="predicted"/>
<dbReference type="Pfam" id="PF04255">
    <property type="entry name" value="DUF433"/>
    <property type="match status" value="1"/>
</dbReference>
<dbReference type="Proteomes" id="UP001594351">
    <property type="component" value="Unassembled WGS sequence"/>
</dbReference>
<dbReference type="Gene3D" id="1.10.10.10">
    <property type="entry name" value="Winged helix-like DNA-binding domain superfamily/Winged helix DNA-binding domain"/>
    <property type="match status" value="1"/>
</dbReference>
<dbReference type="SUPFAM" id="SSF46689">
    <property type="entry name" value="Homeodomain-like"/>
    <property type="match status" value="1"/>
</dbReference>
<accession>A0ABV6YYE4</accession>
<organism evidence="1 2">
    <name type="scientific">candidate division CSSED10-310 bacterium</name>
    <dbReference type="NCBI Taxonomy" id="2855610"/>
    <lineage>
        <taxon>Bacteria</taxon>
        <taxon>Bacteria division CSSED10-310</taxon>
    </lineage>
</organism>
<name>A0ABV6YYE4_UNCC1</name>
<sequence>MEIEDYFEFLSQDDIRIKGTRIGIETILEDYFEGISPEEIAIRYRNLTLEQIYATITYYLRNRATIDTYLNSYRQHTDHACLKQDDHSSKLLERLRHLKANSLERFTL</sequence>
<dbReference type="InterPro" id="IPR036388">
    <property type="entry name" value="WH-like_DNA-bd_sf"/>
</dbReference>
<keyword evidence="2" id="KW-1185">Reference proteome</keyword>
<protein>
    <submittedName>
        <fullName evidence="1">DUF433 domain-containing protein</fullName>
    </submittedName>
</protein>
<evidence type="ECO:0000313" key="1">
    <source>
        <dbReference type="EMBL" id="MFC1851227.1"/>
    </source>
</evidence>
<gene>
    <name evidence="1" type="ORF">ACFL27_13610</name>
</gene>